<feature type="signal peptide" evidence="1">
    <location>
        <begin position="1"/>
        <end position="20"/>
    </location>
</feature>
<name>A0ABR6DPI7_9FLAO</name>
<keyword evidence="1" id="KW-0732">Signal</keyword>
<keyword evidence="3" id="KW-1185">Reference proteome</keyword>
<feature type="chain" id="PRO_5046973142" evidence="1">
    <location>
        <begin position="21"/>
        <end position="148"/>
    </location>
</feature>
<dbReference type="EMBL" id="JACJIS010000001">
    <property type="protein sequence ID" value="MBA9073602.1"/>
    <property type="molecule type" value="Genomic_DNA"/>
</dbReference>
<protein>
    <submittedName>
        <fullName evidence="2">Uncharacterized protein</fullName>
    </submittedName>
</protein>
<comment type="caution">
    <text evidence="2">The sequence shown here is derived from an EMBL/GenBank/DDBJ whole genome shotgun (WGS) entry which is preliminary data.</text>
</comment>
<accession>A0ABR6DPI7</accession>
<dbReference type="RefSeq" id="WP_182493307.1">
    <property type="nucleotide sequence ID" value="NZ_JACJIS010000001.1"/>
</dbReference>
<evidence type="ECO:0000256" key="1">
    <source>
        <dbReference type="SAM" id="SignalP"/>
    </source>
</evidence>
<proteinExistence type="predicted"/>
<organism evidence="2 3">
    <name type="scientific">Flavobacterium gossypii</name>
    <dbReference type="NCBI Taxonomy" id="1646119"/>
    <lineage>
        <taxon>Bacteria</taxon>
        <taxon>Pseudomonadati</taxon>
        <taxon>Bacteroidota</taxon>
        <taxon>Flavobacteriia</taxon>
        <taxon>Flavobacteriales</taxon>
        <taxon>Flavobacteriaceae</taxon>
        <taxon>Flavobacterium</taxon>
    </lineage>
</organism>
<reference evidence="2 3" key="1">
    <citation type="submission" date="2020-08" db="EMBL/GenBank/DDBJ databases">
        <title>Genomic Encyclopedia of Type Strains, Phase IV (KMG-IV): sequencing the most valuable type-strain genomes for metagenomic binning, comparative biology and taxonomic classification.</title>
        <authorList>
            <person name="Goeker M."/>
        </authorList>
    </citation>
    <scope>NUCLEOTIDE SEQUENCE [LARGE SCALE GENOMIC DNA]</scope>
    <source>
        <strain evidence="2 3">DSM 100397</strain>
    </source>
</reference>
<gene>
    <name evidence="2" type="ORF">GGR22_001728</name>
</gene>
<evidence type="ECO:0000313" key="2">
    <source>
        <dbReference type="EMBL" id="MBA9073602.1"/>
    </source>
</evidence>
<dbReference type="Proteomes" id="UP000555003">
    <property type="component" value="Unassembled WGS sequence"/>
</dbReference>
<evidence type="ECO:0000313" key="3">
    <source>
        <dbReference type="Proteomes" id="UP000555003"/>
    </source>
</evidence>
<sequence length="148" mass="16056">MKNLLFSLMAIALFSFNANANEIKENTINVCDKIETNPDARPAVVIGLEWGRASRDCNGNGICIIITTRDLSPYQLSTTDNNSLVFKADARGLEAVRARFGSNTIIVEESYKLTADITKALGLPADYTIRAGRYTLVADGNGSYAATM</sequence>